<proteinExistence type="predicted"/>
<reference evidence="2 3" key="1">
    <citation type="submission" date="2016-01" db="EMBL/GenBank/DDBJ databases">
        <title>The new phylogeny of the genus Mycobacterium.</title>
        <authorList>
            <person name="Tarcisio F."/>
            <person name="Conor M."/>
            <person name="Antonella G."/>
            <person name="Elisabetta G."/>
            <person name="Giulia F.S."/>
            <person name="Sara T."/>
            <person name="Anna F."/>
            <person name="Clotilde B."/>
            <person name="Roberto B."/>
            <person name="Veronica D.S."/>
            <person name="Fabio R."/>
            <person name="Monica P."/>
            <person name="Olivier J."/>
            <person name="Enrico T."/>
            <person name="Nicola S."/>
        </authorList>
    </citation>
    <scope>NUCLEOTIDE SEQUENCE [LARGE SCALE GENOMIC DNA]</scope>
    <source>
        <strain evidence="2 3">DSM 44164</strain>
    </source>
</reference>
<dbReference type="AlphaFoldDB" id="A0A1X1ZGQ0"/>
<gene>
    <name evidence="2" type="ORF">AWC18_06780</name>
</gene>
<dbReference type="EMBL" id="LQPI01000033">
    <property type="protein sequence ID" value="ORW22492.1"/>
    <property type="molecule type" value="Genomic_DNA"/>
</dbReference>
<feature type="region of interest" description="Disordered" evidence="1">
    <location>
        <begin position="1"/>
        <end position="168"/>
    </location>
</feature>
<feature type="compositionally biased region" description="Gly residues" evidence="1">
    <location>
        <begin position="98"/>
        <end position="118"/>
    </location>
</feature>
<evidence type="ECO:0000313" key="3">
    <source>
        <dbReference type="Proteomes" id="UP000193108"/>
    </source>
</evidence>
<name>A0A1X1ZGQ0_MYCNO</name>
<keyword evidence="3" id="KW-1185">Reference proteome</keyword>
<protein>
    <submittedName>
        <fullName evidence="2">Uncharacterized protein</fullName>
    </submittedName>
</protein>
<accession>A0A1X1ZGQ0</accession>
<sequence>MVEGPSCTSQPDPDRLKCGNGFGVPTPSPTGLSASATANAQPVTSGNSATGLNTSTDVSGRAGEPRGPFSVGPETKTSGATGTGTSATSPAHATGTRPMGGGMPMMPMGGMGGAGGGGGKDREQAQTTSAAGSAESDLLHGRHTVAEAVPGGTIAQKDHPRRRGEEAA</sequence>
<feature type="compositionally biased region" description="Polar residues" evidence="1">
    <location>
        <begin position="1"/>
        <end position="11"/>
    </location>
</feature>
<organism evidence="2 3">
    <name type="scientific">Mycolicibacter nonchromogenicus</name>
    <name type="common">Mycobacterium nonchromogenicum</name>
    <dbReference type="NCBI Taxonomy" id="1782"/>
    <lineage>
        <taxon>Bacteria</taxon>
        <taxon>Bacillati</taxon>
        <taxon>Actinomycetota</taxon>
        <taxon>Actinomycetes</taxon>
        <taxon>Mycobacteriales</taxon>
        <taxon>Mycobacteriaceae</taxon>
        <taxon>Mycolicibacter</taxon>
    </lineage>
</organism>
<dbReference type="Proteomes" id="UP000193108">
    <property type="component" value="Unassembled WGS sequence"/>
</dbReference>
<evidence type="ECO:0000313" key="2">
    <source>
        <dbReference type="EMBL" id="ORW22492.1"/>
    </source>
</evidence>
<comment type="caution">
    <text evidence="2">The sequence shown here is derived from an EMBL/GenBank/DDBJ whole genome shotgun (WGS) entry which is preliminary data.</text>
</comment>
<evidence type="ECO:0000256" key="1">
    <source>
        <dbReference type="SAM" id="MobiDB-lite"/>
    </source>
</evidence>
<feature type="compositionally biased region" description="Polar residues" evidence="1">
    <location>
        <begin position="29"/>
        <end position="58"/>
    </location>
</feature>
<dbReference type="STRING" id="1782.AWC18_06780"/>
<feature type="compositionally biased region" description="Low complexity" evidence="1">
    <location>
        <begin position="75"/>
        <end position="96"/>
    </location>
</feature>